<accession>A0A382EHJ4</accession>
<sequence length="34" mass="3577">MLSENVFEILSVPFSLVAVPITVAPAPPRVKAIA</sequence>
<name>A0A382EHJ4_9ZZZZ</name>
<evidence type="ECO:0000313" key="1">
    <source>
        <dbReference type="EMBL" id="SVB49802.1"/>
    </source>
</evidence>
<gene>
    <name evidence="1" type="ORF">METZ01_LOCUS202656</name>
</gene>
<protein>
    <submittedName>
        <fullName evidence="1">Uncharacterized protein</fullName>
    </submittedName>
</protein>
<proteinExistence type="predicted"/>
<organism evidence="1">
    <name type="scientific">marine metagenome</name>
    <dbReference type="NCBI Taxonomy" id="408172"/>
    <lineage>
        <taxon>unclassified sequences</taxon>
        <taxon>metagenomes</taxon>
        <taxon>ecological metagenomes</taxon>
    </lineage>
</organism>
<dbReference type="AlphaFoldDB" id="A0A382EHJ4"/>
<reference evidence="1" key="1">
    <citation type="submission" date="2018-05" db="EMBL/GenBank/DDBJ databases">
        <authorList>
            <person name="Lanie J.A."/>
            <person name="Ng W.-L."/>
            <person name="Kazmierczak K.M."/>
            <person name="Andrzejewski T.M."/>
            <person name="Davidsen T.M."/>
            <person name="Wayne K.J."/>
            <person name="Tettelin H."/>
            <person name="Glass J.I."/>
            <person name="Rusch D."/>
            <person name="Podicherti R."/>
            <person name="Tsui H.-C.T."/>
            <person name="Winkler M.E."/>
        </authorList>
    </citation>
    <scope>NUCLEOTIDE SEQUENCE</scope>
</reference>
<dbReference type="EMBL" id="UINC01044395">
    <property type="protein sequence ID" value="SVB49802.1"/>
    <property type="molecule type" value="Genomic_DNA"/>
</dbReference>